<evidence type="ECO:0000256" key="1">
    <source>
        <dbReference type="RuleBase" id="RU363097"/>
    </source>
</evidence>
<accession>A0A443S6C3</accession>
<comment type="similarity">
    <text evidence="1">Belongs to the fatty acyl-CoA reductase family.</text>
</comment>
<dbReference type="GO" id="GO:0080019">
    <property type="term" value="F:alcohol-forming very long-chain fatty acyl-CoA reductase activity"/>
    <property type="evidence" value="ECO:0007669"/>
    <property type="project" value="InterPro"/>
</dbReference>
<dbReference type="Gene3D" id="3.40.50.720">
    <property type="entry name" value="NAD(P)-binding Rossmann-like Domain"/>
    <property type="match status" value="1"/>
</dbReference>
<keyword evidence="1" id="KW-0560">Oxidoreductase</keyword>
<dbReference type="VEuPathDB" id="VectorBase:LDEU008944"/>
<feature type="domain" description="Thioester reductase (TE)" evidence="2">
    <location>
        <begin position="22"/>
        <end position="110"/>
    </location>
</feature>
<dbReference type="SUPFAM" id="SSF51735">
    <property type="entry name" value="NAD(P)-binding Rossmann-fold domains"/>
    <property type="match status" value="1"/>
</dbReference>
<dbReference type="InterPro" id="IPR026055">
    <property type="entry name" value="FAR"/>
</dbReference>
<dbReference type="PANTHER" id="PTHR11011">
    <property type="entry name" value="MALE STERILITY PROTEIN 2-RELATED"/>
    <property type="match status" value="1"/>
</dbReference>
<keyword evidence="1" id="KW-0444">Lipid biosynthesis</keyword>
<proteinExistence type="inferred from homology"/>
<dbReference type="Proteomes" id="UP000288716">
    <property type="component" value="Unassembled WGS sequence"/>
</dbReference>
<keyword evidence="4" id="KW-1185">Reference proteome</keyword>
<evidence type="ECO:0000259" key="2">
    <source>
        <dbReference type="Pfam" id="PF07993"/>
    </source>
</evidence>
<dbReference type="GO" id="GO:1901568">
    <property type="term" value="P:fatty acid derivative metabolic process"/>
    <property type="evidence" value="ECO:0007669"/>
    <property type="project" value="UniProtKB-ARBA"/>
</dbReference>
<dbReference type="AlphaFoldDB" id="A0A443S6C3"/>
<keyword evidence="1" id="KW-0521">NADP</keyword>
<dbReference type="InterPro" id="IPR013120">
    <property type="entry name" value="FAR_NAD-bd"/>
</dbReference>
<name>A0A443S6C3_9ACAR</name>
<reference evidence="3 4" key="1">
    <citation type="journal article" date="2018" name="Gigascience">
        <title>Genomes of trombidid mites reveal novel predicted allergens and laterally-transferred genes associated with secondary metabolism.</title>
        <authorList>
            <person name="Dong X."/>
            <person name="Chaisiri K."/>
            <person name="Xia D."/>
            <person name="Armstrong S.D."/>
            <person name="Fang Y."/>
            <person name="Donnelly M.J."/>
            <person name="Kadowaki T."/>
            <person name="McGarry J.W."/>
            <person name="Darby A.C."/>
            <person name="Makepeace B.L."/>
        </authorList>
    </citation>
    <scope>NUCLEOTIDE SEQUENCE [LARGE SCALE GENOMIC DNA]</scope>
    <source>
        <strain evidence="3">UoL-UT</strain>
    </source>
</reference>
<protein>
    <recommendedName>
        <fullName evidence="1">Fatty acyl-CoA reductase</fullName>
        <ecNumber evidence="1">1.2.1.84</ecNumber>
    </recommendedName>
</protein>
<dbReference type="EMBL" id="NCKV01007140">
    <property type="protein sequence ID" value="RWS23096.1"/>
    <property type="molecule type" value="Genomic_DNA"/>
</dbReference>
<keyword evidence="1" id="KW-0443">Lipid metabolism</keyword>
<dbReference type="InterPro" id="IPR036291">
    <property type="entry name" value="NAD(P)-bd_dom_sf"/>
</dbReference>
<sequence>MTASSEQSSEIKRFYTGKNVLITGITGVCGRVFFEKVLRSLTTIGTIFVLIRGKRNLSANERLKKLLSSVIFQFHKYPESQFQKIVLIEGDVTEKGLGISEKDRRLLIDNKAVCPK</sequence>
<comment type="catalytic activity">
    <reaction evidence="1">
        <text>a long-chain fatty acyl-CoA + 2 NADPH + 2 H(+) = a long-chain primary fatty alcohol + 2 NADP(+) + CoA</text>
        <dbReference type="Rhea" id="RHEA:52716"/>
        <dbReference type="ChEBI" id="CHEBI:15378"/>
        <dbReference type="ChEBI" id="CHEBI:57287"/>
        <dbReference type="ChEBI" id="CHEBI:57783"/>
        <dbReference type="ChEBI" id="CHEBI:58349"/>
        <dbReference type="ChEBI" id="CHEBI:77396"/>
        <dbReference type="ChEBI" id="CHEBI:83139"/>
        <dbReference type="EC" id="1.2.1.84"/>
    </reaction>
</comment>
<dbReference type="EC" id="1.2.1.84" evidence="1"/>
<comment type="function">
    <text evidence="1">Catalyzes the reduction of fatty acyl-CoA to fatty alcohols.</text>
</comment>
<dbReference type="Pfam" id="PF07993">
    <property type="entry name" value="NAD_binding_4"/>
    <property type="match status" value="1"/>
</dbReference>
<evidence type="ECO:0000313" key="4">
    <source>
        <dbReference type="Proteomes" id="UP000288716"/>
    </source>
</evidence>
<gene>
    <name evidence="3" type="ORF">B4U80_06571</name>
</gene>
<organism evidence="3 4">
    <name type="scientific">Leptotrombidium deliense</name>
    <dbReference type="NCBI Taxonomy" id="299467"/>
    <lineage>
        <taxon>Eukaryota</taxon>
        <taxon>Metazoa</taxon>
        <taxon>Ecdysozoa</taxon>
        <taxon>Arthropoda</taxon>
        <taxon>Chelicerata</taxon>
        <taxon>Arachnida</taxon>
        <taxon>Acari</taxon>
        <taxon>Acariformes</taxon>
        <taxon>Trombidiformes</taxon>
        <taxon>Prostigmata</taxon>
        <taxon>Anystina</taxon>
        <taxon>Parasitengona</taxon>
        <taxon>Trombiculoidea</taxon>
        <taxon>Trombiculidae</taxon>
        <taxon>Leptotrombidium</taxon>
    </lineage>
</organism>
<comment type="caution">
    <text evidence="3">The sequence shown here is derived from an EMBL/GenBank/DDBJ whole genome shotgun (WGS) entry which is preliminary data.</text>
</comment>
<dbReference type="GO" id="GO:0102965">
    <property type="term" value="F:alcohol-forming long-chain fatty acyl-CoA reductase activity"/>
    <property type="evidence" value="ECO:0007669"/>
    <property type="project" value="UniProtKB-EC"/>
</dbReference>
<dbReference type="STRING" id="299467.A0A443S6C3"/>
<evidence type="ECO:0000313" key="3">
    <source>
        <dbReference type="EMBL" id="RWS23096.1"/>
    </source>
</evidence>
<dbReference type="OrthoDB" id="6512824at2759"/>